<protein>
    <submittedName>
        <fullName evidence="1">Uncharacterized protein</fullName>
    </submittedName>
</protein>
<reference evidence="1" key="1">
    <citation type="submission" date="2021-05" db="EMBL/GenBank/DDBJ databases">
        <authorList>
            <person name="Alioto T."/>
            <person name="Alioto T."/>
            <person name="Gomez Garrido J."/>
        </authorList>
    </citation>
    <scope>NUCLEOTIDE SEQUENCE</scope>
</reference>
<evidence type="ECO:0000313" key="1">
    <source>
        <dbReference type="EMBL" id="CAG6736662.1"/>
    </source>
</evidence>
<dbReference type="EMBL" id="HBUF01400230">
    <property type="protein sequence ID" value="CAG6736662.1"/>
    <property type="molecule type" value="Transcribed_RNA"/>
</dbReference>
<proteinExistence type="predicted"/>
<sequence length="227" mass="25087">MTGLSSVRRKRKMIKLKIPNQMSDGDGQYVEYIVKTSALGSVGTRGLKRIVRCNETGNTEETDWDQTGVSNNMDEDNTIDIKPILDTSGHFLPDSEQICQTPSPQQPIEISTFTVKPPSSPNENFTSSLRVSSDIFKSPVKVSNENLTTSVKVSTQESDDPSNLNWLLNFKVSSLFESVPVKESPVSTKQQGQNTAAQTTVPSGMYGVRILLLKLHYLQVCMENNPS</sequence>
<accession>A0A8D9E122</accession>
<organism evidence="1">
    <name type="scientific">Cacopsylla melanoneura</name>
    <dbReference type="NCBI Taxonomy" id="428564"/>
    <lineage>
        <taxon>Eukaryota</taxon>
        <taxon>Metazoa</taxon>
        <taxon>Ecdysozoa</taxon>
        <taxon>Arthropoda</taxon>
        <taxon>Hexapoda</taxon>
        <taxon>Insecta</taxon>
        <taxon>Pterygota</taxon>
        <taxon>Neoptera</taxon>
        <taxon>Paraneoptera</taxon>
        <taxon>Hemiptera</taxon>
        <taxon>Sternorrhyncha</taxon>
        <taxon>Psylloidea</taxon>
        <taxon>Psyllidae</taxon>
        <taxon>Psyllinae</taxon>
        <taxon>Cacopsylla</taxon>
    </lineage>
</organism>
<name>A0A8D9E122_9HEMI</name>
<dbReference type="EMBL" id="HBUF01400229">
    <property type="protein sequence ID" value="CAG6736661.1"/>
    <property type="molecule type" value="Transcribed_RNA"/>
</dbReference>
<dbReference type="AlphaFoldDB" id="A0A8D9E122"/>